<dbReference type="SUPFAM" id="SSF52096">
    <property type="entry name" value="ClpP/crotonase"/>
    <property type="match status" value="1"/>
</dbReference>
<evidence type="ECO:0000256" key="4">
    <source>
        <dbReference type="ARBA" id="ARBA00008750"/>
    </source>
</evidence>
<dbReference type="InterPro" id="IPR036291">
    <property type="entry name" value="NAD(P)-bd_dom_sf"/>
</dbReference>
<evidence type="ECO:0000256" key="18">
    <source>
        <dbReference type="SAM" id="MobiDB-lite"/>
    </source>
</evidence>
<dbReference type="NCBIfam" id="TIGR02441">
    <property type="entry name" value="fa_ox_alpha_mit"/>
    <property type="match status" value="1"/>
</dbReference>
<feature type="region of interest" description="Disordered" evidence="18">
    <location>
        <begin position="41"/>
        <end position="71"/>
    </location>
</feature>
<evidence type="ECO:0000256" key="12">
    <source>
        <dbReference type="ARBA" id="ARBA00047613"/>
    </source>
</evidence>
<keyword evidence="22" id="KW-1185">Reference proteome</keyword>
<dbReference type="Gene3D" id="1.10.1040.50">
    <property type="match status" value="1"/>
</dbReference>
<dbReference type="InterPro" id="IPR008927">
    <property type="entry name" value="6-PGluconate_DH-like_C_sf"/>
</dbReference>
<feature type="compositionally biased region" description="Basic and acidic residues" evidence="18">
    <location>
        <begin position="60"/>
        <end position="71"/>
    </location>
</feature>
<dbReference type="InterPro" id="IPR018376">
    <property type="entry name" value="Enoyl-CoA_hyd/isom_CS"/>
</dbReference>
<protein>
    <recommendedName>
        <fullName evidence="5">enoyl-CoA hydratase</fullName>
        <ecNumber evidence="5">4.2.1.17</ecNumber>
    </recommendedName>
</protein>
<evidence type="ECO:0000256" key="3">
    <source>
        <dbReference type="ARBA" id="ARBA00007005"/>
    </source>
</evidence>
<keyword evidence="8" id="KW-0520">NAD</keyword>
<dbReference type="Pfam" id="PF00725">
    <property type="entry name" value="3HCDH"/>
    <property type="match status" value="2"/>
</dbReference>
<evidence type="ECO:0000256" key="8">
    <source>
        <dbReference type="ARBA" id="ARBA00023027"/>
    </source>
</evidence>
<dbReference type="GO" id="GO:0006635">
    <property type="term" value="P:fatty acid beta-oxidation"/>
    <property type="evidence" value="ECO:0007669"/>
    <property type="project" value="InterPro"/>
</dbReference>
<evidence type="ECO:0000256" key="19">
    <source>
        <dbReference type="SAM" id="SignalP"/>
    </source>
</evidence>
<evidence type="ECO:0000256" key="17">
    <source>
        <dbReference type="RuleBase" id="RU003707"/>
    </source>
</evidence>
<dbReference type="InterPro" id="IPR006176">
    <property type="entry name" value="3-OHacyl-CoA_DH_NAD-bd"/>
</dbReference>
<evidence type="ECO:0000259" key="20">
    <source>
        <dbReference type="Pfam" id="PF00725"/>
    </source>
</evidence>
<keyword evidence="19" id="KW-0732">Signal</keyword>
<evidence type="ECO:0000256" key="10">
    <source>
        <dbReference type="ARBA" id="ARBA00023239"/>
    </source>
</evidence>
<feature type="site" description="Important for long-chain enoyl-CoA hydratase activity" evidence="16">
    <location>
        <position position="199"/>
    </location>
</feature>
<comment type="pathway">
    <text evidence="2">Lipid metabolism; fatty acid beta-oxidation.</text>
</comment>
<dbReference type="InterPro" id="IPR029045">
    <property type="entry name" value="ClpP/crotonase-like_dom_sf"/>
</dbReference>
<evidence type="ECO:0000256" key="13">
    <source>
        <dbReference type="ARBA" id="ARBA00048361"/>
    </source>
</evidence>
<dbReference type="PANTHER" id="PTHR43612:SF3">
    <property type="entry name" value="TRIFUNCTIONAL ENZYME SUBUNIT ALPHA, MITOCHONDRIAL"/>
    <property type="match status" value="1"/>
</dbReference>
<dbReference type="EC" id="4.2.1.17" evidence="5"/>
<dbReference type="Gene3D" id="3.90.226.10">
    <property type="entry name" value="2-enoyl-CoA Hydratase, Chain A, domain 1"/>
    <property type="match status" value="2"/>
</dbReference>
<evidence type="ECO:0000256" key="6">
    <source>
        <dbReference type="ARBA" id="ARBA00022832"/>
    </source>
</evidence>
<evidence type="ECO:0000256" key="15">
    <source>
        <dbReference type="PIRSR" id="PIRSR612803-1"/>
    </source>
</evidence>
<dbReference type="InterPro" id="IPR012803">
    <property type="entry name" value="Fa_ox_alpha_mit"/>
</dbReference>
<proteinExistence type="inferred from homology"/>
<dbReference type="Pfam" id="PF00378">
    <property type="entry name" value="ECH_1"/>
    <property type="match status" value="1"/>
</dbReference>
<dbReference type="CDD" id="cd06558">
    <property type="entry name" value="crotonase-like"/>
    <property type="match status" value="1"/>
</dbReference>
<comment type="catalytic activity">
    <reaction evidence="1">
        <text>(3S)-hydroxyhexadecanoyl-CoA = (2E)-hexadecenoyl-CoA + H2O</text>
        <dbReference type="Rhea" id="RHEA:31163"/>
        <dbReference type="ChEBI" id="CHEBI:15377"/>
        <dbReference type="ChEBI" id="CHEBI:61526"/>
        <dbReference type="ChEBI" id="CHEBI:62613"/>
    </reaction>
    <physiologicalReaction direction="right-to-left" evidence="1">
        <dbReference type="Rhea" id="RHEA:31165"/>
    </physiologicalReaction>
</comment>
<evidence type="ECO:0000256" key="2">
    <source>
        <dbReference type="ARBA" id="ARBA00005005"/>
    </source>
</evidence>
<reference evidence="23" key="1">
    <citation type="submission" date="2022-11" db="UniProtKB">
        <authorList>
            <consortium name="WormBaseParasite"/>
        </authorList>
    </citation>
    <scope>IDENTIFICATION</scope>
</reference>
<dbReference type="Proteomes" id="UP000887572">
    <property type="component" value="Unplaced"/>
</dbReference>
<comment type="similarity">
    <text evidence="17">Belongs to the enoyl-CoA hydratase/isomerase family.</text>
</comment>
<dbReference type="InterPro" id="IPR001753">
    <property type="entry name" value="Enoyl-CoA_hydra/iso"/>
</dbReference>
<dbReference type="FunFam" id="3.40.50.720:FF:000009">
    <property type="entry name" value="Fatty oxidation complex, alpha subunit"/>
    <property type="match status" value="1"/>
</dbReference>
<dbReference type="GO" id="GO:0004300">
    <property type="term" value="F:enoyl-CoA hydratase activity"/>
    <property type="evidence" value="ECO:0007669"/>
    <property type="project" value="UniProtKB-EC"/>
</dbReference>
<dbReference type="FunFam" id="1.10.1040.50:FF:000002">
    <property type="entry name" value="Trifunctional enzyme subunit alpha, mitochondrial"/>
    <property type="match status" value="1"/>
</dbReference>
<evidence type="ECO:0000256" key="11">
    <source>
        <dbReference type="ARBA" id="ARBA00023268"/>
    </source>
</evidence>
<comment type="catalytic activity">
    <reaction evidence="13">
        <text>(3S)-hydroxydecanoyl-CoA + NAD(+) = 3-oxodecanoyl-CoA + NADH + H(+)</text>
        <dbReference type="Rhea" id="RHEA:31187"/>
        <dbReference type="ChEBI" id="CHEBI:15378"/>
        <dbReference type="ChEBI" id="CHEBI:57540"/>
        <dbReference type="ChEBI" id="CHEBI:57945"/>
        <dbReference type="ChEBI" id="CHEBI:62548"/>
        <dbReference type="ChEBI" id="CHEBI:62616"/>
    </reaction>
    <physiologicalReaction direction="left-to-right" evidence="13">
        <dbReference type="Rhea" id="RHEA:31188"/>
    </physiologicalReaction>
</comment>
<keyword evidence="9" id="KW-0443">Lipid metabolism</keyword>
<feature type="active site" description="For hydroxyacyl-coenzyme A dehydrogenase activity" evidence="15">
    <location>
        <position position="537"/>
    </location>
</feature>
<feature type="signal peptide" evidence="19">
    <location>
        <begin position="1"/>
        <end position="21"/>
    </location>
</feature>
<comment type="catalytic activity">
    <reaction evidence="14">
        <text>a (3S)-3-hydroxyacyl-CoA + NAD(+) = a 3-oxoacyl-CoA + NADH + H(+)</text>
        <dbReference type="Rhea" id="RHEA:22432"/>
        <dbReference type="ChEBI" id="CHEBI:15378"/>
        <dbReference type="ChEBI" id="CHEBI:57318"/>
        <dbReference type="ChEBI" id="CHEBI:57540"/>
        <dbReference type="ChEBI" id="CHEBI:57945"/>
        <dbReference type="ChEBI" id="CHEBI:90726"/>
        <dbReference type="EC" id="1.1.1.35"/>
    </reaction>
</comment>
<evidence type="ECO:0000256" key="5">
    <source>
        <dbReference type="ARBA" id="ARBA00012076"/>
    </source>
</evidence>
<dbReference type="GO" id="GO:0016507">
    <property type="term" value="C:mitochondrial fatty acid beta-oxidation multienzyme complex"/>
    <property type="evidence" value="ECO:0007669"/>
    <property type="project" value="InterPro"/>
</dbReference>
<evidence type="ECO:0000256" key="7">
    <source>
        <dbReference type="ARBA" id="ARBA00023002"/>
    </source>
</evidence>
<keyword evidence="10" id="KW-0456">Lyase</keyword>
<dbReference type="InterPro" id="IPR050136">
    <property type="entry name" value="FA_oxidation_alpha_subunit"/>
</dbReference>
<feature type="domain" description="3-hydroxyacyl-CoA dehydrogenase NAD binding" evidence="21">
    <location>
        <begin position="390"/>
        <end position="568"/>
    </location>
</feature>
<comment type="similarity">
    <text evidence="3">In the central section; belongs to the 3-hydroxyacyl-CoA dehydrogenase family.</text>
</comment>
<dbReference type="AlphaFoldDB" id="A0A914H7H5"/>
<dbReference type="Gene3D" id="3.40.50.720">
    <property type="entry name" value="NAD(P)-binding Rossmann-like Domain"/>
    <property type="match status" value="1"/>
</dbReference>
<organism evidence="22 23">
    <name type="scientific">Globodera rostochiensis</name>
    <name type="common">Golden nematode worm</name>
    <name type="synonym">Heterodera rostochiensis</name>
    <dbReference type="NCBI Taxonomy" id="31243"/>
    <lineage>
        <taxon>Eukaryota</taxon>
        <taxon>Metazoa</taxon>
        <taxon>Ecdysozoa</taxon>
        <taxon>Nematoda</taxon>
        <taxon>Chromadorea</taxon>
        <taxon>Rhabditida</taxon>
        <taxon>Tylenchina</taxon>
        <taxon>Tylenchomorpha</taxon>
        <taxon>Tylenchoidea</taxon>
        <taxon>Heteroderidae</taxon>
        <taxon>Heteroderinae</taxon>
        <taxon>Globodera</taxon>
    </lineage>
</organism>
<evidence type="ECO:0000256" key="14">
    <source>
        <dbReference type="ARBA" id="ARBA00049556"/>
    </source>
</evidence>
<dbReference type="PROSITE" id="PS00166">
    <property type="entry name" value="ENOYL_COA_HYDRATASE"/>
    <property type="match status" value="1"/>
</dbReference>
<feature type="site" description="Important for long-chain enoyl-CoA hydratase activity" evidence="16">
    <location>
        <position position="221"/>
    </location>
</feature>
<evidence type="ECO:0000256" key="1">
    <source>
        <dbReference type="ARBA" id="ARBA00000469"/>
    </source>
</evidence>
<keyword evidence="11" id="KW-0511">Multifunctional enzyme</keyword>
<dbReference type="GO" id="GO:0070403">
    <property type="term" value="F:NAD+ binding"/>
    <property type="evidence" value="ECO:0007669"/>
    <property type="project" value="InterPro"/>
</dbReference>
<evidence type="ECO:0000259" key="21">
    <source>
        <dbReference type="Pfam" id="PF02737"/>
    </source>
</evidence>
<evidence type="ECO:0000256" key="9">
    <source>
        <dbReference type="ARBA" id="ARBA00023098"/>
    </source>
</evidence>
<keyword evidence="7" id="KW-0560">Oxidoreductase</keyword>
<dbReference type="SUPFAM" id="SSF48179">
    <property type="entry name" value="6-phosphogluconate dehydrogenase C-terminal domain-like"/>
    <property type="match status" value="2"/>
</dbReference>
<evidence type="ECO:0000313" key="23">
    <source>
        <dbReference type="WBParaSite" id="Gr19_v10_g14729.t1"/>
    </source>
</evidence>
<comment type="similarity">
    <text evidence="4">In the N-terminal section; belongs to the enoyl-CoA hydratase/isomerase family.</text>
</comment>
<feature type="site" description="Important for hydroxyacyl-coenzyme A dehydrogenase activity" evidence="16">
    <location>
        <position position="525"/>
    </location>
</feature>
<name>A0A914H7H5_GLORO</name>
<dbReference type="InterPro" id="IPR006108">
    <property type="entry name" value="3HC_DH_C"/>
</dbReference>
<feature type="domain" description="3-hydroxyacyl-CoA dehydrogenase C-terminal" evidence="20">
    <location>
        <begin position="706"/>
        <end position="789"/>
    </location>
</feature>
<comment type="catalytic activity">
    <reaction evidence="12">
        <text>(3S)-hydroxyhexadecanoyl-CoA + NAD(+) = 3-oxohexadecanoyl-CoA + NADH + H(+)</text>
        <dbReference type="Rhea" id="RHEA:31159"/>
        <dbReference type="ChEBI" id="CHEBI:15378"/>
        <dbReference type="ChEBI" id="CHEBI:57349"/>
        <dbReference type="ChEBI" id="CHEBI:57540"/>
        <dbReference type="ChEBI" id="CHEBI:57945"/>
        <dbReference type="ChEBI" id="CHEBI:62613"/>
    </reaction>
    <physiologicalReaction direction="left-to-right" evidence="12">
        <dbReference type="Rhea" id="RHEA:31160"/>
    </physiologicalReaction>
</comment>
<keyword evidence="6" id="KW-0276">Fatty acid metabolism</keyword>
<accession>A0A914H7H5</accession>
<feature type="chain" id="PRO_5036973359" description="enoyl-CoA hydratase" evidence="19">
    <location>
        <begin position="22"/>
        <end position="794"/>
    </location>
</feature>
<sequence length="794" mass="86354">MRTLYSLFAAVLFMLPRLCNTTLLLRNIRISPAVLSQLAMQSTAPPSPSTAAQSPACKIEPSKPKIDAEPGKFTENTVVKTAGRKDAVTWSLKGQGIAVLKIDVPDVKENTLNEAVSEDLRKAFAAIEQNSSVRGVVLMSNKPNSFVAGADIGMLSRCNTADAAARISRDAKVHFDRMEGSKKPIVAAISGSCMGGGLEMALACHYRIAVNSSKTQFALPENALDMMLTGKIIRPDKAKKMGFVDQLVQPLGPGLTDPISGTHRYLEEVAISTCEQLAAGTLKVNRERPLLERVQNALLTRKPLLDAVVMRMARGKVMKQTHGNYPAPLRILDVIRTGLVDGMQEGYEEETREFGNLTQTTESQALIGLFKGQTECKKNKYGEARKTERMAVIGAGLMGAGIANVSIDKGIETILVDTSQAALDRGLKQITTQMEGQLKRKKFTAAEHAVFLTKLKPVVNDYEKLREVDVVVEAVFEDVGLKHKIIQKLEQVVPNHCVIATNTSALPIRDIASAAQRPERVIGMHYFSPVDKMQLLEIIVSEKTSKEALAVAAKLGLDQKKLIVVVKDGPGFFVVRCLAPMLNEVVRLFQEGVSPQQVDKITTQFGFPVGMATLADEVGLDVGDHVAAFLSKALGPRVQGGSPELLAELTRAGFKGKKSGAGIYTYSTEGSKKSKKVPNVKAQEILARYQLTPSEGASSVEDQQIRVVSRFVNEALICLEEGIITSPSDGDVASVFGLGFPSFWGGPFRFVDLYGAKKLVKQMERYGNIYTAVQFQPCQLLLDCAKTGRKFYPK</sequence>
<dbReference type="WBParaSite" id="Gr19_v10_g14729.t1">
    <property type="protein sequence ID" value="Gr19_v10_g14729.t1"/>
    <property type="gene ID" value="Gr19_v10_g14729"/>
</dbReference>
<dbReference type="PANTHER" id="PTHR43612">
    <property type="entry name" value="TRIFUNCTIONAL ENZYME SUBUNIT ALPHA"/>
    <property type="match status" value="1"/>
</dbReference>
<feature type="domain" description="3-hydroxyacyl-CoA dehydrogenase C-terminal" evidence="20">
    <location>
        <begin position="571"/>
        <end position="666"/>
    </location>
</feature>
<evidence type="ECO:0000256" key="16">
    <source>
        <dbReference type="PIRSR" id="PIRSR612803-2"/>
    </source>
</evidence>
<dbReference type="Pfam" id="PF02737">
    <property type="entry name" value="3HCDH_N"/>
    <property type="match status" value="1"/>
</dbReference>
<evidence type="ECO:0000313" key="22">
    <source>
        <dbReference type="Proteomes" id="UP000887572"/>
    </source>
</evidence>
<feature type="compositionally biased region" description="Low complexity" evidence="18">
    <location>
        <begin position="41"/>
        <end position="56"/>
    </location>
</feature>
<dbReference type="SUPFAM" id="SSF51735">
    <property type="entry name" value="NAD(P)-binding Rossmann-fold domains"/>
    <property type="match status" value="1"/>
</dbReference>
<dbReference type="GO" id="GO:0016509">
    <property type="term" value="F:long-chain (3S)-3-hydroxyacyl-CoA dehydrogenase (NAD+) activity"/>
    <property type="evidence" value="ECO:0007669"/>
    <property type="project" value="TreeGrafter"/>
</dbReference>